<dbReference type="InterPro" id="IPR056109">
    <property type="entry name" value="DUF7692"/>
</dbReference>
<sequence>MRIRTDGDYAHRMDAIEQAARFYGQNKTASVVNACEDIPRLANAVERLLGRGDLTTEQKQEIANLFDLGQSFSVRYSETVNVGQSE</sequence>
<dbReference type="RefSeq" id="WP_368409011.1">
    <property type="nucleotide sequence ID" value="NZ_JALLGW010000001.1"/>
</dbReference>
<name>A0ABD5RQ26_9EURY</name>
<dbReference type="AlphaFoldDB" id="A0ABD5RQ26"/>
<protein>
    <recommendedName>
        <fullName evidence="1">DUF7692 domain-containing protein</fullName>
    </recommendedName>
</protein>
<accession>A0ABD5RQ26</accession>
<dbReference type="Proteomes" id="UP001596099">
    <property type="component" value="Unassembled WGS sequence"/>
</dbReference>
<dbReference type="EMBL" id="JBHSQH010000001">
    <property type="protein sequence ID" value="MFC5972650.1"/>
    <property type="molecule type" value="Genomic_DNA"/>
</dbReference>
<dbReference type="Pfam" id="PF24743">
    <property type="entry name" value="DUF7692"/>
    <property type="match status" value="1"/>
</dbReference>
<reference evidence="2 3" key="1">
    <citation type="journal article" date="2019" name="Int. J. Syst. Evol. Microbiol.">
        <title>The Global Catalogue of Microorganisms (GCM) 10K type strain sequencing project: providing services to taxonomists for standard genome sequencing and annotation.</title>
        <authorList>
            <consortium name="The Broad Institute Genomics Platform"/>
            <consortium name="The Broad Institute Genome Sequencing Center for Infectious Disease"/>
            <person name="Wu L."/>
            <person name="Ma J."/>
        </authorList>
    </citation>
    <scope>NUCLEOTIDE SEQUENCE [LARGE SCALE GENOMIC DNA]</scope>
    <source>
        <strain evidence="2 3">CGMCC 1.12543</strain>
    </source>
</reference>
<keyword evidence="3" id="KW-1185">Reference proteome</keyword>
<comment type="caution">
    <text evidence="2">The sequence shown here is derived from an EMBL/GenBank/DDBJ whole genome shotgun (WGS) entry which is preliminary data.</text>
</comment>
<organism evidence="2 3">
    <name type="scientific">Halomarina salina</name>
    <dbReference type="NCBI Taxonomy" id="1872699"/>
    <lineage>
        <taxon>Archaea</taxon>
        <taxon>Methanobacteriati</taxon>
        <taxon>Methanobacteriota</taxon>
        <taxon>Stenosarchaea group</taxon>
        <taxon>Halobacteria</taxon>
        <taxon>Halobacteriales</taxon>
        <taxon>Natronomonadaceae</taxon>
        <taxon>Halomarina</taxon>
    </lineage>
</organism>
<evidence type="ECO:0000313" key="3">
    <source>
        <dbReference type="Proteomes" id="UP001596099"/>
    </source>
</evidence>
<feature type="domain" description="DUF7692" evidence="1">
    <location>
        <begin position="1"/>
        <end position="55"/>
    </location>
</feature>
<evidence type="ECO:0000259" key="1">
    <source>
        <dbReference type="Pfam" id="PF24743"/>
    </source>
</evidence>
<evidence type="ECO:0000313" key="2">
    <source>
        <dbReference type="EMBL" id="MFC5972650.1"/>
    </source>
</evidence>
<gene>
    <name evidence="2" type="ORF">ACFPYI_15040</name>
</gene>
<proteinExistence type="predicted"/>